<protein>
    <recommendedName>
        <fullName evidence="3">DUF982 domain-containing protein</fullName>
    </recommendedName>
</protein>
<proteinExistence type="predicted"/>
<organism evidence="1 2">
    <name type="scientific">Ancylobacter aquaticus</name>
    <dbReference type="NCBI Taxonomy" id="100"/>
    <lineage>
        <taxon>Bacteria</taxon>
        <taxon>Pseudomonadati</taxon>
        <taxon>Pseudomonadota</taxon>
        <taxon>Alphaproteobacteria</taxon>
        <taxon>Hyphomicrobiales</taxon>
        <taxon>Xanthobacteraceae</taxon>
        <taxon>Ancylobacter</taxon>
    </lineage>
</organism>
<sequence length="82" mass="8908">MIAPLSPTTPHAFDPPLSLTVNGDSVTVATLDEALSFAERHPLPEGDYEGMIRRLQGSHSAEAMTEAANAFRWWAQSNGLTR</sequence>
<reference evidence="1 2" key="1">
    <citation type="submission" date="2019-03" db="EMBL/GenBank/DDBJ databases">
        <title>Genomic Encyclopedia of Type Strains, Phase IV (KMG-IV): sequencing the most valuable type-strain genomes for metagenomic binning, comparative biology and taxonomic classification.</title>
        <authorList>
            <person name="Goeker M."/>
        </authorList>
    </citation>
    <scope>NUCLEOTIDE SEQUENCE [LARGE SCALE GENOMIC DNA]</scope>
    <source>
        <strain evidence="1 2">DSM 101</strain>
    </source>
</reference>
<evidence type="ECO:0008006" key="3">
    <source>
        <dbReference type="Google" id="ProtNLM"/>
    </source>
</evidence>
<evidence type="ECO:0000313" key="2">
    <source>
        <dbReference type="Proteomes" id="UP000295030"/>
    </source>
</evidence>
<dbReference type="RefSeq" id="WP_131837422.1">
    <property type="nucleotide sequence ID" value="NZ_SMFY01000007.1"/>
</dbReference>
<keyword evidence="2" id="KW-1185">Reference proteome</keyword>
<dbReference type="OrthoDB" id="8455006at2"/>
<gene>
    <name evidence="1" type="ORF">EV667_4400</name>
</gene>
<comment type="caution">
    <text evidence="1">The sequence shown here is derived from an EMBL/GenBank/DDBJ whole genome shotgun (WGS) entry which is preliminary data.</text>
</comment>
<accession>A0A4R1H8Y0</accession>
<evidence type="ECO:0000313" key="1">
    <source>
        <dbReference type="EMBL" id="TCK16630.1"/>
    </source>
</evidence>
<dbReference type="Proteomes" id="UP000295030">
    <property type="component" value="Unassembled WGS sequence"/>
</dbReference>
<dbReference type="AlphaFoldDB" id="A0A4R1H8Y0"/>
<dbReference type="EMBL" id="SMFY01000007">
    <property type="protein sequence ID" value="TCK16630.1"/>
    <property type="molecule type" value="Genomic_DNA"/>
</dbReference>
<name>A0A4R1H8Y0_ANCAQ</name>